<dbReference type="RefSeq" id="WP_282861706.1">
    <property type="nucleotide sequence ID" value="NZ_CP118848.1"/>
</dbReference>
<evidence type="ECO:0000313" key="2">
    <source>
        <dbReference type="EMBL" id="WHI58804.1"/>
    </source>
</evidence>
<dbReference type="Proteomes" id="UP001223261">
    <property type="component" value="Chromosome"/>
</dbReference>
<evidence type="ECO:0000313" key="3">
    <source>
        <dbReference type="Proteomes" id="UP001223261"/>
    </source>
</evidence>
<sequence>MEMMDFLMQYKWLIVIIAEILFLVFAGLFFIMRYWFRKNAVGFASIILLILNELFLAFLAIYDYLQTGTLDSFQIITAIFYIYLIFEGKKDFKRLDHYFKKKVASWKGETVPDLQTSESAVEKKYGRAHAKEEREGWYIHLVIFVIVQIVFWNIDNFTGWQDFNLNQIGEFFQIYEDPKINQVNAVWGVILFIDFIWSFSYTIWPKKEKSSSKK</sequence>
<dbReference type="AlphaFoldDB" id="A0AAX3W0A1"/>
<evidence type="ECO:0000256" key="1">
    <source>
        <dbReference type="SAM" id="Phobius"/>
    </source>
</evidence>
<feature type="transmembrane region" description="Helical" evidence="1">
    <location>
        <begin position="68"/>
        <end position="86"/>
    </location>
</feature>
<keyword evidence="1" id="KW-1133">Transmembrane helix</keyword>
<keyword evidence="1" id="KW-0812">Transmembrane</keyword>
<keyword evidence="1" id="KW-0472">Membrane</keyword>
<accession>A0AAX3W0A1</accession>
<feature type="transmembrane region" description="Helical" evidence="1">
    <location>
        <begin position="137"/>
        <end position="154"/>
    </location>
</feature>
<feature type="transmembrane region" description="Helical" evidence="1">
    <location>
        <begin position="12"/>
        <end position="31"/>
    </location>
</feature>
<dbReference type="EMBL" id="CP118848">
    <property type="protein sequence ID" value="WHI58804.1"/>
    <property type="molecule type" value="Genomic_DNA"/>
</dbReference>
<feature type="transmembrane region" description="Helical" evidence="1">
    <location>
        <begin position="43"/>
        <end position="62"/>
    </location>
</feature>
<protein>
    <submittedName>
        <fullName evidence="2">2TM domain-containing protein</fullName>
    </submittedName>
</protein>
<feature type="transmembrane region" description="Helical" evidence="1">
    <location>
        <begin position="185"/>
        <end position="204"/>
    </location>
</feature>
<proteinExistence type="predicted"/>
<name>A0AAX3W0A1_MAMLE</name>
<reference evidence="2" key="1">
    <citation type="journal article" date="2023" name="Antibiotics">
        <title>Prevalence and Molecular Characterization of Methicillin-Resistant Staphylococci (MRS) and Mammaliicocci (MRM) in Dromedary Camels from Algeria: First Detection of SCCmec-mecC Hybrid in Methicillin-Resistant Mammaliicoccus lentus.</title>
        <authorList>
            <person name="Belhout C."/>
            <person name="Boyen F."/>
            <person name="Vereecke N."/>
            <person name="Theuns S."/>
            <person name="Taibi N."/>
            <person name="Stegger M."/>
            <person name="de la Fe-Rodriguez P.Y."/>
            <person name="Bouayad L."/>
            <person name="Elgroud R."/>
            <person name="Butaye P."/>
        </authorList>
    </citation>
    <scope>NUCLEOTIDE SEQUENCE</scope>
    <source>
        <strain evidence="2">7048</strain>
    </source>
</reference>
<gene>
    <name evidence="2" type="ORF">PYH69_08545</name>
</gene>
<organism evidence="2 3">
    <name type="scientific">Mammaliicoccus lentus</name>
    <name type="common">Staphylococcus lentus</name>
    <dbReference type="NCBI Taxonomy" id="42858"/>
    <lineage>
        <taxon>Bacteria</taxon>
        <taxon>Bacillati</taxon>
        <taxon>Bacillota</taxon>
        <taxon>Bacilli</taxon>
        <taxon>Bacillales</taxon>
        <taxon>Staphylococcaceae</taxon>
        <taxon>Mammaliicoccus</taxon>
    </lineage>
</organism>